<keyword evidence="2" id="KW-0677">Repeat</keyword>
<keyword evidence="5" id="KW-1185">Reference proteome</keyword>
<dbReference type="InterPro" id="IPR036859">
    <property type="entry name" value="CAP-Gly_dom_sf"/>
</dbReference>
<dbReference type="PANTHER" id="PTHR18849:SF0">
    <property type="entry name" value="CILIA- AND FLAGELLA-ASSOCIATED PROTEIN 410-RELATED"/>
    <property type="match status" value="1"/>
</dbReference>
<dbReference type="InterPro" id="IPR032675">
    <property type="entry name" value="LRR_dom_sf"/>
</dbReference>
<dbReference type="AlphaFoldDB" id="A0A0D2CQC2"/>
<dbReference type="RefSeq" id="XP_013312761.1">
    <property type="nucleotide sequence ID" value="XM_013457307.1"/>
</dbReference>
<gene>
    <name evidence="4" type="ORF">PV05_07838</name>
</gene>
<organism evidence="4 5">
    <name type="scientific">Exophiala xenobiotica</name>
    <dbReference type="NCBI Taxonomy" id="348802"/>
    <lineage>
        <taxon>Eukaryota</taxon>
        <taxon>Fungi</taxon>
        <taxon>Dikarya</taxon>
        <taxon>Ascomycota</taxon>
        <taxon>Pezizomycotina</taxon>
        <taxon>Eurotiomycetes</taxon>
        <taxon>Chaetothyriomycetidae</taxon>
        <taxon>Chaetothyriales</taxon>
        <taxon>Herpotrichiellaceae</taxon>
        <taxon>Exophiala</taxon>
    </lineage>
</organism>
<dbReference type="Gene3D" id="2.30.30.190">
    <property type="entry name" value="CAP Gly-rich-like domain"/>
    <property type="match status" value="1"/>
</dbReference>
<dbReference type="PROSITE" id="PS51450">
    <property type="entry name" value="LRR"/>
    <property type="match status" value="2"/>
</dbReference>
<dbReference type="SUPFAM" id="SSF74924">
    <property type="entry name" value="Cap-Gly domain"/>
    <property type="match status" value="1"/>
</dbReference>
<proteinExistence type="predicted"/>
<dbReference type="STRING" id="348802.A0A0D2CQC2"/>
<protein>
    <recommendedName>
        <fullName evidence="3">CAP-Gly domain-containing protein</fullName>
    </recommendedName>
</protein>
<reference evidence="4 5" key="1">
    <citation type="submission" date="2015-01" db="EMBL/GenBank/DDBJ databases">
        <title>The Genome Sequence of Exophiala xenobiotica CBS118157.</title>
        <authorList>
            <consortium name="The Broad Institute Genomics Platform"/>
            <person name="Cuomo C."/>
            <person name="de Hoog S."/>
            <person name="Gorbushina A."/>
            <person name="Stielow B."/>
            <person name="Teixiera M."/>
            <person name="Abouelleil A."/>
            <person name="Chapman S.B."/>
            <person name="Priest M."/>
            <person name="Young S.K."/>
            <person name="Wortman J."/>
            <person name="Nusbaum C."/>
            <person name="Birren B."/>
        </authorList>
    </citation>
    <scope>NUCLEOTIDE SEQUENCE [LARGE SCALE GENOMIC DNA]</scope>
    <source>
        <strain evidence="4 5">CBS 118157</strain>
    </source>
</reference>
<dbReference type="HOGENOM" id="CLU_017716_3_1_1"/>
<evidence type="ECO:0000313" key="4">
    <source>
        <dbReference type="EMBL" id="KIW52177.1"/>
    </source>
</evidence>
<dbReference type="SMART" id="SM01052">
    <property type="entry name" value="CAP_GLY"/>
    <property type="match status" value="1"/>
</dbReference>
<dbReference type="EMBL" id="KN847321">
    <property type="protein sequence ID" value="KIW52177.1"/>
    <property type="molecule type" value="Genomic_DNA"/>
</dbReference>
<evidence type="ECO:0000256" key="2">
    <source>
        <dbReference type="ARBA" id="ARBA00022737"/>
    </source>
</evidence>
<evidence type="ECO:0000313" key="5">
    <source>
        <dbReference type="Proteomes" id="UP000054342"/>
    </source>
</evidence>
<dbReference type="Pfam" id="PF01302">
    <property type="entry name" value="CAP_GLY"/>
    <property type="match status" value="1"/>
</dbReference>
<dbReference type="Proteomes" id="UP000054342">
    <property type="component" value="Unassembled WGS sequence"/>
</dbReference>
<evidence type="ECO:0000256" key="1">
    <source>
        <dbReference type="ARBA" id="ARBA00022614"/>
    </source>
</evidence>
<dbReference type="PROSITE" id="PS50245">
    <property type="entry name" value="CAP_GLY_2"/>
    <property type="match status" value="1"/>
</dbReference>
<dbReference type="GeneID" id="25329746"/>
<accession>A0A0D2CQC2</accession>
<dbReference type="Gene3D" id="3.80.10.10">
    <property type="entry name" value="Ribonuclease Inhibitor"/>
    <property type="match status" value="2"/>
</dbReference>
<feature type="domain" description="CAP-Gly" evidence="3">
    <location>
        <begin position="37"/>
        <end position="83"/>
    </location>
</feature>
<dbReference type="OrthoDB" id="5273213at2759"/>
<dbReference type="InterPro" id="IPR000938">
    <property type="entry name" value="CAP-Gly_domain"/>
</dbReference>
<dbReference type="SUPFAM" id="SSF52047">
    <property type="entry name" value="RNI-like"/>
    <property type="match status" value="1"/>
</dbReference>
<name>A0A0D2CQC2_9EURO</name>
<sequence length="700" mass="78464">MPSTFGGGLTNTMASNGVYIGQRRSYAGALCTIRYQGSLPSLKGEWLGVEWDDPTRGKHSGSHEGYQVFECLSSSPTAASFVRPSRKPDPERTLLEAIKFKYAPTTVPNANNVMDQTIEISGKVVEEVGFERIQKQLSVLTDLKIVLVDELVVSGVARRGASRDEIRQAQAELAQRCPNIVELDIGWNVVETSQDVADICQPLKKLKILKASGLRLRNFKAKLSEGEDNPFPNVDELHLNECLITPEQTVQILSPGGTCGFPSLKTLTLSLNELHFFGNVRKKEEPRCPSVTTLVLDNNKFKDLSSLSNLVSLFPNTTSLSLQGNMVSEIGLDGLRFPESLRFDNLETLNLAGNKIGSYTFIDTLPGLFPNLTSLRISRNPLYESTQGDGQGDEARRQATSAADSTSYYLTLARIPGLKSLNYTTITSRDREEGEIYYLSVAEREIKTLLETGAEGTENIEQRAAQARKSHPLYTSLCAKYEREDIIARFLDETRQVRNQDDNKKTTERSGLDGYAPGTLGSRLVDAYFYMPSSTASASEAASRNEQRFQRLLPTTVSVYRLKSLIAKQFNLPPLHFRLVYESHEYDPVEPISRTTRWDGSGEDDWDAWGDWDVDDIDNDDHDHDHGHEDVDVDGLVGRDEVRKDGSDPMYITREGQRFKKRETEILDGMRGWGDFLDLTTSDGSRRRDTRVRIEPYNNR</sequence>
<dbReference type="PANTHER" id="PTHR18849">
    <property type="entry name" value="LEUCINE RICH REPEAT PROTEIN"/>
    <property type="match status" value="1"/>
</dbReference>
<dbReference type="InterPro" id="IPR001611">
    <property type="entry name" value="Leu-rich_rpt"/>
</dbReference>
<evidence type="ECO:0000259" key="3">
    <source>
        <dbReference type="PROSITE" id="PS50245"/>
    </source>
</evidence>
<keyword evidence="1" id="KW-0433">Leucine-rich repeat</keyword>